<feature type="signal peptide" evidence="2">
    <location>
        <begin position="1"/>
        <end position="21"/>
    </location>
</feature>
<reference evidence="3" key="1">
    <citation type="submission" date="2021-03" db="EMBL/GenBank/DDBJ databases">
        <title>Evolutionary innovations through gain and loss of genes in the ectomycorrhizal Boletales.</title>
        <authorList>
            <person name="Wu G."/>
            <person name="Miyauchi S."/>
            <person name="Morin E."/>
            <person name="Yang Z.-L."/>
            <person name="Xu J."/>
            <person name="Martin F.M."/>
        </authorList>
    </citation>
    <scope>NUCLEOTIDE SEQUENCE</scope>
    <source>
        <strain evidence="3">BR01</strain>
    </source>
</reference>
<evidence type="ECO:0000256" key="1">
    <source>
        <dbReference type="SAM" id="Phobius"/>
    </source>
</evidence>
<organism evidence="3 4">
    <name type="scientific">Boletus reticuloceps</name>
    <dbReference type="NCBI Taxonomy" id="495285"/>
    <lineage>
        <taxon>Eukaryota</taxon>
        <taxon>Fungi</taxon>
        <taxon>Dikarya</taxon>
        <taxon>Basidiomycota</taxon>
        <taxon>Agaricomycotina</taxon>
        <taxon>Agaricomycetes</taxon>
        <taxon>Agaricomycetidae</taxon>
        <taxon>Boletales</taxon>
        <taxon>Boletineae</taxon>
        <taxon>Boletaceae</taxon>
        <taxon>Boletoideae</taxon>
        <taxon>Boletus</taxon>
    </lineage>
</organism>
<comment type="caution">
    <text evidence="3">The sequence shown here is derived from an EMBL/GenBank/DDBJ whole genome shotgun (WGS) entry which is preliminary data.</text>
</comment>
<keyword evidence="4" id="KW-1185">Reference proteome</keyword>
<sequence>MRVLSFILAFLLVATTSFVSAAAAGTPTDTTVPLSPPITGSGNGIALQTLLDIVSNATAQMKPLNDQLASAASGAHNVDTVTGIVEKFDAVISNTLAQLKSTSVSSVDASIFNPAYIYPTIDGLLGEIIRVLTTLLSLVLFGDNLAAGGVISLINVFTYLVGLVLLLLQHLGALGILGPGGLLSSLLGTLTLLSPA</sequence>
<proteinExistence type="predicted"/>
<evidence type="ECO:0000313" key="3">
    <source>
        <dbReference type="EMBL" id="KAG6370497.1"/>
    </source>
</evidence>
<dbReference type="EMBL" id="JAGFBS010000049">
    <property type="protein sequence ID" value="KAG6370497.1"/>
    <property type="molecule type" value="Genomic_DNA"/>
</dbReference>
<keyword evidence="1" id="KW-1133">Transmembrane helix</keyword>
<name>A0A8I2YER7_9AGAM</name>
<keyword evidence="1" id="KW-0812">Transmembrane</keyword>
<feature type="chain" id="PRO_5034593048" evidence="2">
    <location>
        <begin position="22"/>
        <end position="196"/>
    </location>
</feature>
<accession>A0A8I2YER7</accession>
<gene>
    <name evidence="3" type="ORF">JVT61DRAFT_11385</name>
</gene>
<evidence type="ECO:0000313" key="4">
    <source>
        <dbReference type="Proteomes" id="UP000683000"/>
    </source>
</evidence>
<dbReference type="AlphaFoldDB" id="A0A8I2YER7"/>
<protein>
    <submittedName>
        <fullName evidence="3">Uncharacterized protein</fullName>
    </submittedName>
</protein>
<keyword evidence="2" id="KW-0732">Signal</keyword>
<feature type="transmembrane region" description="Helical" evidence="1">
    <location>
        <begin position="145"/>
        <end position="167"/>
    </location>
</feature>
<evidence type="ECO:0000256" key="2">
    <source>
        <dbReference type="SAM" id="SignalP"/>
    </source>
</evidence>
<dbReference type="Proteomes" id="UP000683000">
    <property type="component" value="Unassembled WGS sequence"/>
</dbReference>
<feature type="transmembrane region" description="Helical" evidence="1">
    <location>
        <begin position="174"/>
        <end position="193"/>
    </location>
</feature>
<keyword evidence="1" id="KW-0472">Membrane</keyword>